<dbReference type="Proteomes" id="UP000296144">
    <property type="component" value="Unassembled WGS sequence"/>
</dbReference>
<dbReference type="GO" id="GO:0004852">
    <property type="term" value="F:uroporphyrinogen-III synthase activity"/>
    <property type="evidence" value="ECO:0007669"/>
    <property type="project" value="UniProtKB-UniRule"/>
</dbReference>
<evidence type="ECO:0000256" key="1">
    <source>
        <dbReference type="ARBA" id="ARBA00004772"/>
    </source>
</evidence>
<evidence type="ECO:0000313" key="11">
    <source>
        <dbReference type="EMBL" id="PPI86279.1"/>
    </source>
</evidence>
<dbReference type="Pfam" id="PF02602">
    <property type="entry name" value="HEM4"/>
    <property type="match status" value="1"/>
</dbReference>
<evidence type="ECO:0000256" key="7">
    <source>
        <dbReference type="ARBA" id="ARBA00040167"/>
    </source>
</evidence>
<evidence type="ECO:0000256" key="6">
    <source>
        <dbReference type="ARBA" id="ARBA00037589"/>
    </source>
</evidence>
<dbReference type="PANTHER" id="PTHR38042:SF1">
    <property type="entry name" value="UROPORPHYRINOGEN-III SYNTHASE, CHLOROPLASTIC"/>
    <property type="match status" value="1"/>
</dbReference>
<dbReference type="EMBL" id="PDKU01000006">
    <property type="protein sequence ID" value="PPI86279.1"/>
    <property type="molecule type" value="Genomic_DNA"/>
</dbReference>
<comment type="function">
    <text evidence="6 9">Catalyzes cyclization of the linear tetrapyrrole, hydroxymethylbilane, to the macrocyclic uroporphyrinogen III.</text>
</comment>
<dbReference type="RefSeq" id="WP_136130443.1">
    <property type="nucleotide sequence ID" value="NZ_PDKU01000006.1"/>
</dbReference>
<comment type="similarity">
    <text evidence="2 9">Belongs to the uroporphyrinogen-III synthase family.</text>
</comment>
<dbReference type="Gene3D" id="3.40.50.10090">
    <property type="match status" value="2"/>
</dbReference>
<evidence type="ECO:0000256" key="8">
    <source>
        <dbReference type="ARBA" id="ARBA00048617"/>
    </source>
</evidence>
<comment type="catalytic activity">
    <reaction evidence="8 9">
        <text>hydroxymethylbilane = uroporphyrinogen III + H2O</text>
        <dbReference type="Rhea" id="RHEA:18965"/>
        <dbReference type="ChEBI" id="CHEBI:15377"/>
        <dbReference type="ChEBI" id="CHEBI:57308"/>
        <dbReference type="ChEBI" id="CHEBI:57845"/>
        <dbReference type="EC" id="4.2.1.75"/>
    </reaction>
</comment>
<keyword evidence="12" id="KW-1185">Reference proteome</keyword>
<feature type="domain" description="Tetrapyrrole biosynthesis uroporphyrinogen III synthase" evidence="10">
    <location>
        <begin position="15"/>
        <end position="243"/>
    </location>
</feature>
<evidence type="ECO:0000256" key="5">
    <source>
        <dbReference type="ARBA" id="ARBA00023244"/>
    </source>
</evidence>
<dbReference type="InterPro" id="IPR036108">
    <property type="entry name" value="4pyrrol_syn_uPrphyn_synt_sf"/>
</dbReference>
<dbReference type="GO" id="GO:0006782">
    <property type="term" value="P:protoporphyrinogen IX biosynthetic process"/>
    <property type="evidence" value="ECO:0007669"/>
    <property type="project" value="UniProtKB-UniRule"/>
</dbReference>
<evidence type="ECO:0000256" key="3">
    <source>
        <dbReference type="ARBA" id="ARBA00013109"/>
    </source>
</evidence>
<dbReference type="InterPro" id="IPR003754">
    <property type="entry name" value="4pyrrol_synth_uPrphyn_synth"/>
</dbReference>
<dbReference type="GO" id="GO:0006780">
    <property type="term" value="P:uroporphyrinogen III biosynthetic process"/>
    <property type="evidence" value="ECO:0007669"/>
    <property type="project" value="UniProtKB-UniRule"/>
</dbReference>
<dbReference type="InterPro" id="IPR039793">
    <property type="entry name" value="UROS/Hem4"/>
</dbReference>
<dbReference type="OrthoDB" id="9787650at2"/>
<evidence type="ECO:0000256" key="2">
    <source>
        <dbReference type="ARBA" id="ARBA00008133"/>
    </source>
</evidence>
<dbReference type="AlphaFoldDB" id="A0A2P5SVC1"/>
<evidence type="ECO:0000256" key="9">
    <source>
        <dbReference type="RuleBase" id="RU366031"/>
    </source>
</evidence>
<evidence type="ECO:0000256" key="4">
    <source>
        <dbReference type="ARBA" id="ARBA00023239"/>
    </source>
</evidence>
<sequence length="249" mass="28782">MTILITRPEITAKNLISNLEQLGKKVYNLPLIEFIPGKDLYRLPYLLNNLLRSEDLVIMLSQQAVYFANLTLKKFNASWPVNLNYYAIGYATALSFQITSKLNINYPKIKENSEELIKLFISKNLKDKKIIICGGNPSRELLKNTLLSFNISVFFIECYKSIKKEYNGYTEAKRLRKLGVDTIVVTSGYMLQQLFNLFSDIDRQEWLLDCKLLVISERLSKIAQAFGWKNIYVTEKANNDSILKTLLKK</sequence>
<proteinExistence type="inferred from homology"/>
<comment type="pathway">
    <text evidence="1 9">Porphyrin-containing compound metabolism; protoporphyrin-IX biosynthesis; coproporphyrinogen-III from 5-aminolevulinate: step 3/4.</text>
</comment>
<name>A0A2P5SVC1_9GAMM</name>
<dbReference type="PANTHER" id="PTHR38042">
    <property type="entry name" value="UROPORPHYRINOGEN-III SYNTHASE, CHLOROPLASTIC"/>
    <property type="match status" value="1"/>
</dbReference>
<accession>A0A2P5SVC1</accession>
<dbReference type="UniPathway" id="UPA00251">
    <property type="reaction ID" value="UER00320"/>
</dbReference>
<organism evidence="11 12">
    <name type="scientific">Candidatus Pantoea edessiphila</name>
    <dbReference type="NCBI Taxonomy" id="2044610"/>
    <lineage>
        <taxon>Bacteria</taxon>
        <taxon>Pseudomonadati</taxon>
        <taxon>Pseudomonadota</taxon>
        <taxon>Gammaproteobacteria</taxon>
        <taxon>Enterobacterales</taxon>
        <taxon>Erwiniaceae</taxon>
        <taxon>Pantoea</taxon>
    </lineage>
</organism>
<evidence type="ECO:0000259" key="10">
    <source>
        <dbReference type="Pfam" id="PF02602"/>
    </source>
</evidence>
<keyword evidence="5 9" id="KW-0627">Porphyrin biosynthesis</keyword>
<reference evidence="11 12" key="1">
    <citation type="journal article" date="2018" name="Genome Biol. Evol.">
        <title>Cladogenesis and Genomic Streamlining in Extracellular Endosymbionts of Tropical Stink Bugs.</title>
        <authorList>
            <person name="Otero-Bravo A."/>
            <person name="Goffredi S."/>
            <person name="Sabree Z.L."/>
        </authorList>
    </citation>
    <scope>NUCLEOTIDE SEQUENCE [LARGE SCALE GENOMIC DNA]</scope>
    <source>
        <strain evidence="11 12">SoEL</strain>
    </source>
</reference>
<gene>
    <name evidence="11" type="primary">hemD</name>
    <name evidence="11" type="ORF">CRV10_03435</name>
</gene>
<evidence type="ECO:0000313" key="12">
    <source>
        <dbReference type="Proteomes" id="UP000296144"/>
    </source>
</evidence>
<comment type="caution">
    <text evidence="11">The sequence shown here is derived from an EMBL/GenBank/DDBJ whole genome shotgun (WGS) entry which is preliminary data.</text>
</comment>
<dbReference type="CDD" id="cd06578">
    <property type="entry name" value="HemD"/>
    <property type="match status" value="1"/>
</dbReference>
<dbReference type="EC" id="4.2.1.75" evidence="3 9"/>
<dbReference type="SUPFAM" id="SSF69618">
    <property type="entry name" value="HemD-like"/>
    <property type="match status" value="1"/>
</dbReference>
<keyword evidence="4 9" id="KW-0456">Lyase</keyword>
<protein>
    <recommendedName>
        <fullName evidence="7 9">Uroporphyrinogen-III synthase</fullName>
        <ecNumber evidence="3 9">4.2.1.75</ecNumber>
    </recommendedName>
</protein>